<feature type="transmembrane region" description="Helical" evidence="2">
    <location>
        <begin position="1627"/>
        <end position="1654"/>
    </location>
</feature>
<feature type="region of interest" description="Disordered" evidence="1">
    <location>
        <begin position="1032"/>
        <end position="1065"/>
    </location>
</feature>
<organism evidence="3">
    <name type="scientific">Chromera velia CCMP2878</name>
    <dbReference type="NCBI Taxonomy" id="1169474"/>
    <lineage>
        <taxon>Eukaryota</taxon>
        <taxon>Sar</taxon>
        <taxon>Alveolata</taxon>
        <taxon>Colpodellida</taxon>
        <taxon>Chromeraceae</taxon>
        <taxon>Chromera</taxon>
    </lineage>
</organism>
<proteinExistence type="predicted"/>
<feature type="transmembrane region" description="Helical" evidence="2">
    <location>
        <begin position="1451"/>
        <end position="1469"/>
    </location>
</feature>
<keyword evidence="2" id="KW-1133">Transmembrane helix</keyword>
<keyword evidence="2" id="KW-0472">Membrane</keyword>
<keyword evidence="2" id="KW-0812">Transmembrane</keyword>
<accession>A0A0G4I1X4</accession>
<feature type="transmembrane region" description="Helical" evidence="2">
    <location>
        <begin position="1409"/>
        <end position="1431"/>
    </location>
</feature>
<dbReference type="EMBL" id="CDMZ01004787">
    <property type="protein sequence ID" value="CEM50906.1"/>
    <property type="molecule type" value="Genomic_DNA"/>
</dbReference>
<sequence length="1885" mass="206526">MACIILLTRDVLALAGKPLQFRWRLLRIFLLGPCAGRVVRTWWACARRKASPGRRARADAEEAPRVATLAMHVLFSQGLQKSGSTPHRAVRHMIQTGQLPLSIYIHLLRLKRFARTLAVRIERIRRGGQILTVPNLKHFPLTNSVFRPYKCLMWTRAIAADVDALPALDEGLQRLDIESPEGNVDAVSLYLTRSTILMGHEKARRIRAKKTPPELKWPGLGLPFRDVAASTDEVTEVTLEVDGALRGGEENEDEEEENGEVGGPVEQTFYCLIVQAETEMLADDGTERGGDTRPLGAEGDVTALRRRFRKEGGMLALQLVLYFPVREDAEEVLRTLTEELSGLYGPSPDPPPVVNSPEFERAANAFWDRWLAFVPVESLALSFKEKKKEVADPSDNTTEGASRPGVASSSRNAPSETQDGAASSLAIPSSAANPAGGAVGQAGVFGGKAAPSAVVRVEQAVPQVQVERFFAAIQVSDTSVKENDPLPPSIASAEGEEFVHDKHSRTAESLPWLLVTNVGLLLDYSEGEWKEGDEVDLREWKGDGVLFPEMTFIPQGSTRKALVSAPELDDTEVLVDQGDLEKGGASETIAFRGRRAGERPVCLRLRIHFLDAEEAQELYNSVYAALGSLLQGESESRLDGSVEEDVLSLFGSRWREAFESARLEADAVEEELGSEGGGGALLSLPPGTEDGFTEIMEELSEGAGEVDKEVPAEPLTEEQPQEAPGRSPRAPTALPPAPAESQRRESGQVSPGRRITPLVTLSKLIASSPDEESVLPRQTEGETERNPRVYSTPGMVRHGPSAFSEGGDPEECLEEAAQFAEHTQADAAGGEVAIVVDQSERGSVGASALWHSVRDAQSSVGALDGGAKWAGVVDEETAPTRIVASLTALVGISKVTSFLFGEGQRRDVHNRVALPDFWAQGWRRQRTAGGRAVSHTGPLFFRVILTNKHLLLLPRGRLEMSNAPENESELRLAAITETLPSGLRILFGNEEPLGEDDEMMTDMMYEGDGFSQQLNGRDVEGSEGGVDVGRWMGADQIPSSEAPPGGGGGHGGMRSGSLEEEEYDAAGASEFQGSVFGRVSLKKLIDSSAIVIPLRHAVDVTPVWSAAPLVLGKKGAGKGKGKKGEDEEEEDEEDEEAEEGFDASAMAEEWRHEGDGRGGGVRSDRYKTDASPTGSPSRHVWEDEKMKKSKDTESFSKVAEKKGNNSKKPLRSTSTKEALLPRTEDLDDTDEWERRVDGAGGAQHIEGLHFVFSLPTASMTGLGGDFSVTIHSEFDLKTLRQIRRGQKQGGGLPTVSGPFGDPLDLQSERGGMGIELEHPDLLKEREDEVQERLTTQEQEVRALRMLRCSEHLVGKRADRHLWRLAYGGMGRVASPFYGGWNFFIKSLMRDHVVGTCLHADTHRARLHRVILLMTWWSGCALFAFVLFCHVLAGEDYEESGYSGMTRKSMMFRIRVAASLAPFHVIGISIGRSVLIPIFVSLIACVPPAILEVLCFRKETPYVHRLEYLRRTSKEKVNNFVLTPQNRAAAAAAAAADLAARSTKEVQVGIDTEDSGVKAQRMVLVPVKLLGPDFVSRWLQRTRFQSRIGVGVGVFYVVCCLALLVIFATTEIEALRVTNLNVTEFLAMMTALLGFQLFGVMPLFWLLLFGLPLYFAGATAVPKKDTDSEENKAKAAANDIPDLPALQRRSSPFWRWMTEVFAPGAGRCLWSLEIPEDEDETPFCANKNLSTDAVEGRLLFTASGTRYWPGMGVEGRQQLRWAWEGKINEQWVLGGAWRESRSSRVLDASFREFEEELDWDSEIFDFLSNRLTALPKRSKKKKAFDKTKATPLTALHGSSKKSKGADSNKFAQGASTKGTNWKKKKVQIEGSGREEQPPRAPTKWVD</sequence>
<feature type="compositionally biased region" description="Basic and acidic residues" evidence="1">
    <location>
        <begin position="1179"/>
        <end position="1203"/>
    </location>
</feature>
<feature type="region of interest" description="Disordered" evidence="1">
    <location>
        <begin position="1112"/>
        <end position="1231"/>
    </location>
</feature>
<feature type="region of interest" description="Disordered" evidence="1">
    <location>
        <begin position="1817"/>
        <end position="1885"/>
    </location>
</feature>
<evidence type="ECO:0000256" key="1">
    <source>
        <dbReference type="SAM" id="MobiDB-lite"/>
    </source>
</evidence>
<feature type="region of interest" description="Disordered" evidence="1">
    <location>
        <begin position="702"/>
        <end position="797"/>
    </location>
</feature>
<dbReference type="VEuPathDB" id="CryptoDB:Cvel_10258"/>
<feature type="compositionally biased region" description="Gly residues" evidence="1">
    <location>
        <begin position="1044"/>
        <end position="1054"/>
    </location>
</feature>
<feature type="region of interest" description="Disordered" evidence="1">
    <location>
        <begin position="385"/>
        <end position="428"/>
    </location>
</feature>
<feature type="transmembrane region" description="Helical" evidence="2">
    <location>
        <begin position="1475"/>
        <end position="1495"/>
    </location>
</feature>
<feature type="compositionally biased region" description="Acidic residues" evidence="1">
    <location>
        <begin position="1126"/>
        <end position="1141"/>
    </location>
</feature>
<gene>
    <name evidence="3" type="ORF">Cvel_10258</name>
</gene>
<evidence type="ECO:0000313" key="3">
    <source>
        <dbReference type="EMBL" id="CEM50906.1"/>
    </source>
</evidence>
<name>A0A0G4I1X4_9ALVE</name>
<feature type="compositionally biased region" description="Basic and acidic residues" evidence="1">
    <location>
        <begin position="1148"/>
        <end position="1168"/>
    </location>
</feature>
<feature type="transmembrane region" description="Helical" evidence="2">
    <location>
        <begin position="1587"/>
        <end position="1607"/>
    </location>
</feature>
<feature type="compositionally biased region" description="Polar residues" evidence="1">
    <location>
        <begin position="1848"/>
        <end position="1858"/>
    </location>
</feature>
<protein>
    <submittedName>
        <fullName evidence="3">Uncharacterized protein</fullName>
    </submittedName>
</protein>
<feature type="region of interest" description="Disordered" evidence="1">
    <location>
        <begin position="668"/>
        <end position="690"/>
    </location>
</feature>
<evidence type="ECO:0000256" key="2">
    <source>
        <dbReference type="SAM" id="Phobius"/>
    </source>
</evidence>
<reference evidence="3" key="1">
    <citation type="submission" date="2014-11" db="EMBL/GenBank/DDBJ databases">
        <authorList>
            <person name="Otto D Thomas"/>
            <person name="Naeem Raeece"/>
        </authorList>
    </citation>
    <scope>NUCLEOTIDE SEQUENCE</scope>
</reference>
<feature type="compositionally biased region" description="Polar residues" evidence="1">
    <location>
        <begin position="407"/>
        <end position="420"/>
    </location>
</feature>